<organism evidence="1 2">
    <name type="scientific">Pistacia atlantica</name>
    <dbReference type="NCBI Taxonomy" id="434234"/>
    <lineage>
        <taxon>Eukaryota</taxon>
        <taxon>Viridiplantae</taxon>
        <taxon>Streptophyta</taxon>
        <taxon>Embryophyta</taxon>
        <taxon>Tracheophyta</taxon>
        <taxon>Spermatophyta</taxon>
        <taxon>Magnoliopsida</taxon>
        <taxon>eudicotyledons</taxon>
        <taxon>Gunneridae</taxon>
        <taxon>Pentapetalae</taxon>
        <taxon>rosids</taxon>
        <taxon>malvids</taxon>
        <taxon>Sapindales</taxon>
        <taxon>Anacardiaceae</taxon>
        <taxon>Pistacia</taxon>
    </lineage>
</organism>
<comment type="caution">
    <text evidence="1">The sequence shown here is derived from an EMBL/GenBank/DDBJ whole genome shotgun (WGS) entry which is preliminary data.</text>
</comment>
<protein>
    <submittedName>
        <fullName evidence="1">Uncharacterized protein</fullName>
    </submittedName>
</protein>
<proteinExistence type="predicted"/>
<gene>
    <name evidence="1" type="ORF">Patl1_33782</name>
</gene>
<keyword evidence="2" id="KW-1185">Reference proteome</keyword>
<evidence type="ECO:0000313" key="2">
    <source>
        <dbReference type="Proteomes" id="UP001164250"/>
    </source>
</evidence>
<accession>A0ACC0ZX90</accession>
<evidence type="ECO:0000313" key="1">
    <source>
        <dbReference type="EMBL" id="KAJ0076248.1"/>
    </source>
</evidence>
<sequence length="25" mass="2813">MSPSRYSCTRKGSSQCSNAYKNQTQ</sequence>
<dbReference type="EMBL" id="CM047910">
    <property type="protein sequence ID" value="KAJ0076248.1"/>
    <property type="molecule type" value="Genomic_DNA"/>
</dbReference>
<dbReference type="Proteomes" id="UP001164250">
    <property type="component" value="Chromosome 15"/>
</dbReference>
<reference evidence="2" key="1">
    <citation type="journal article" date="2023" name="G3 (Bethesda)">
        <title>Genome assembly and association tests identify interacting loci associated with vigor, precocity, and sex in interspecific pistachio rootstocks.</title>
        <authorList>
            <person name="Palmer W."/>
            <person name="Jacygrad E."/>
            <person name="Sagayaradj S."/>
            <person name="Cavanaugh K."/>
            <person name="Han R."/>
            <person name="Bertier L."/>
            <person name="Beede B."/>
            <person name="Kafkas S."/>
            <person name="Golino D."/>
            <person name="Preece J."/>
            <person name="Michelmore R."/>
        </authorList>
    </citation>
    <scope>NUCLEOTIDE SEQUENCE [LARGE SCALE GENOMIC DNA]</scope>
</reference>
<name>A0ACC0ZX90_9ROSI</name>